<accession>A0A7K1SQT3</accession>
<comment type="caution">
    <text evidence="2">The sequence shown here is derived from an EMBL/GenBank/DDBJ whole genome shotgun (WGS) entry which is preliminary data.</text>
</comment>
<evidence type="ECO:0000256" key="1">
    <source>
        <dbReference type="SAM" id="Phobius"/>
    </source>
</evidence>
<sequence>MQEDNVKEWDVLRYILVIALIYVAALVLEDMNNYSISETNRLRQDSTRKAVEKARINSVQSGTN</sequence>
<keyword evidence="1" id="KW-0472">Membrane</keyword>
<keyword evidence="1" id="KW-0812">Transmembrane</keyword>
<name>A0A7K1SQT3_9BACT</name>
<gene>
    <name evidence="2" type="ORF">GO755_38440</name>
</gene>
<feature type="transmembrane region" description="Helical" evidence="1">
    <location>
        <begin position="12"/>
        <end position="28"/>
    </location>
</feature>
<evidence type="ECO:0000313" key="3">
    <source>
        <dbReference type="Proteomes" id="UP000436006"/>
    </source>
</evidence>
<keyword evidence="3" id="KW-1185">Reference proteome</keyword>
<dbReference type="RefSeq" id="WP_157590756.1">
    <property type="nucleotide sequence ID" value="NZ_WPIN01000029.1"/>
</dbReference>
<dbReference type="EMBL" id="WPIN01000029">
    <property type="protein sequence ID" value="MVM35956.1"/>
    <property type="molecule type" value="Genomic_DNA"/>
</dbReference>
<reference evidence="2 3" key="1">
    <citation type="submission" date="2019-12" db="EMBL/GenBank/DDBJ databases">
        <title>Spirosoma sp. HMF4905 genome sequencing and assembly.</title>
        <authorList>
            <person name="Kang H."/>
            <person name="Cha I."/>
            <person name="Kim H."/>
            <person name="Joh K."/>
        </authorList>
    </citation>
    <scope>NUCLEOTIDE SEQUENCE [LARGE SCALE GENOMIC DNA]</scope>
    <source>
        <strain evidence="2 3">HMF4905</strain>
    </source>
</reference>
<proteinExistence type="predicted"/>
<dbReference type="AlphaFoldDB" id="A0A7K1SQT3"/>
<evidence type="ECO:0000313" key="2">
    <source>
        <dbReference type="EMBL" id="MVM35956.1"/>
    </source>
</evidence>
<protein>
    <submittedName>
        <fullName evidence="2">Uncharacterized protein</fullName>
    </submittedName>
</protein>
<organism evidence="2 3">
    <name type="scientific">Spirosoma arboris</name>
    <dbReference type="NCBI Taxonomy" id="2682092"/>
    <lineage>
        <taxon>Bacteria</taxon>
        <taxon>Pseudomonadati</taxon>
        <taxon>Bacteroidota</taxon>
        <taxon>Cytophagia</taxon>
        <taxon>Cytophagales</taxon>
        <taxon>Cytophagaceae</taxon>
        <taxon>Spirosoma</taxon>
    </lineage>
</organism>
<keyword evidence="1" id="KW-1133">Transmembrane helix</keyword>
<dbReference type="Proteomes" id="UP000436006">
    <property type="component" value="Unassembled WGS sequence"/>
</dbReference>